<gene>
    <name evidence="4" type="ORF">MIND_00148200</name>
</gene>
<protein>
    <submittedName>
        <fullName evidence="4">Mitochondrial GTPase</fullName>
    </submittedName>
</protein>
<evidence type="ECO:0000313" key="4">
    <source>
        <dbReference type="EMBL" id="KAF7316295.1"/>
    </source>
</evidence>
<reference evidence="4" key="1">
    <citation type="submission" date="2020-05" db="EMBL/GenBank/DDBJ databases">
        <title>Mycena genomes resolve the evolution of fungal bioluminescence.</title>
        <authorList>
            <person name="Tsai I.J."/>
        </authorList>
    </citation>
    <scope>NUCLEOTIDE SEQUENCE</scope>
    <source>
        <strain evidence="4">171206Taipei</strain>
    </source>
</reference>
<dbReference type="OrthoDB" id="269151at2759"/>
<dbReference type="GO" id="GO:0005525">
    <property type="term" value="F:GTP binding"/>
    <property type="evidence" value="ECO:0007669"/>
    <property type="project" value="UniProtKB-KW"/>
</dbReference>
<feature type="domain" description="G" evidence="3">
    <location>
        <begin position="143"/>
        <end position="210"/>
    </location>
</feature>
<sequence length="441" mass="48561">MLDLPAPHSWYPGHMARFARILPALLNRTNVVLEVRDSRLPLTSINHKLEHAIQRWRLERGWDPSNPDRRVFNSMACERIVVFNKRDMVPTWGLEPFRKAMSSRFPGQHNVFASCQQQRDVRKLHEMLVSIAGRYPYAMEMNVLVVGMPNVGKSTLLNSLRSLGIKGKTAKALQTSANPGLTQALSTRLKLSVSPPVYAFDSPGVMLPFLGHGPEGAERGVKLALIAGIKEGLYDIEALAAYLLQKLNTLNPASPAYLALLPPGTLPVTELDVFLDILAERMGMVGKGGVLDRPRAALYFVRWWRGEGGLIAASTSFVPEASPALPIGAGGAVIEALDSRALVEVTTKTGQPIAPPGWGFDLEWDLGSDERLPSPEVIQAKMEGCIDRYVAQMAVEEQSDNNVSVNQRRKIVIAERKAKIAAKAKAMTKANRAAEARRRRR</sequence>
<evidence type="ECO:0000259" key="3">
    <source>
        <dbReference type="Pfam" id="PF01926"/>
    </source>
</evidence>
<dbReference type="InterPro" id="IPR027417">
    <property type="entry name" value="P-loop_NTPase"/>
</dbReference>
<dbReference type="Gene3D" id="1.10.1580.10">
    <property type="match status" value="1"/>
</dbReference>
<dbReference type="Pfam" id="PF01926">
    <property type="entry name" value="MMR_HSR1"/>
    <property type="match status" value="1"/>
</dbReference>
<keyword evidence="5" id="KW-1185">Reference proteome</keyword>
<dbReference type="AlphaFoldDB" id="A0A8H6TCI6"/>
<evidence type="ECO:0000256" key="1">
    <source>
        <dbReference type="ARBA" id="ARBA00022741"/>
    </source>
</evidence>
<accession>A0A8H6TCI6</accession>
<dbReference type="Proteomes" id="UP000636479">
    <property type="component" value="Unassembled WGS sequence"/>
</dbReference>
<proteinExistence type="predicted"/>
<keyword evidence="2" id="KW-0342">GTP-binding</keyword>
<dbReference type="GeneID" id="59340924"/>
<dbReference type="GO" id="GO:0003924">
    <property type="term" value="F:GTPase activity"/>
    <property type="evidence" value="ECO:0007669"/>
    <property type="project" value="TreeGrafter"/>
</dbReference>
<name>A0A8H6TCI6_9AGAR</name>
<keyword evidence="1" id="KW-0547">Nucleotide-binding</keyword>
<organism evidence="4 5">
    <name type="scientific">Mycena indigotica</name>
    <dbReference type="NCBI Taxonomy" id="2126181"/>
    <lineage>
        <taxon>Eukaryota</taxon>
        <taxon>Fungi</taxon>
        <taxon>Dikarya</taxon>
        <taxon>Basidiomycota</taxon>
        <taxon>Agaricomycotina</taxon>
        <taxon>Agaricomycetes</taxon>
        <taxon>Agaricomycetidae</taxon>
        <taxon>Agaricales</taxon>
        <taxon>Marasmiineae</taxon>
        <taxon>Mycenaceae</taxon>
        <taxon>Mycena</taxon>
    </lineage>
</organism>
<dbReference type="GO" id="GO:0032543">
    <property type="term" value="P:mitochondrial translation"/>
    <property type="evidence" value="ECO:0007669"/>
    <property type="project" value="TreeGrafter"/>
</dbReference>
<dbReference type="PANTHER" id="PTHR45782">
    <property type="entry name" value="MITOCHONDRIAL RIBOSOME-ASSOCIATED GTPASE 1"/>
    <property type="match status" value="1"/>
</dbReference>
<comment type="caution">
    <text evidence="4">The sequence shown here is derived from an EMBL/GenBank/DDBJ whole genome shotgun (WGS) entry which is preliminary data.</text>
</comment>
<dbReference type="EMBL" id="JACAZF010000001">
    <property type="protein sequence ID" value="KAF7316295.1"/>
    <property type="molecule type" value="Genomic_DNA"/>
</dbReference>
<dbReference type="InterPro" id="IPR023179">
    <property type="entry name" value="GTP-bd_ortho_bundle_sf"/>
</dbReference>
<dbReference type="GO" id="GO:0005739">
    <property type="term" value="C:mitochondrion"/>
    <property type="evidence" value="ECO:0007669"/>
    <property type="project" value="TreeGrafter"/>
</dbReference>
<evidence type="ECO:0000313" key="5">
    <source>
        <dbReference type="Proteomes" id="UP000636479"/>
    </source>
</evidence>
<evidence type="ECO:0000256" key="2">
    <source>
        <dbReference type="ARBA" id="ARBA00023134"/>
    </source>
</evidence>
<dbReference type="InterPro" id="IPR006073">
    <property type="entry name" value="GTP-bd"/>
</dbReference>
<dbReference type="SUPFAM" id="SSF52540">
    <property type="entry name" value="P-loop containing nucleoside triphosphate hydrolases"/>
    <property type="match status" value="1"/>
</dbReference>
<dbReference type="PANTHER" id="PTHR45782:SF4">
    <property type="entry name" value="MITOCHONDRIAL RIBOSOME-ASSOCIATED GTPASE 1"/>
    <property type="match status" value="1"/>
</dbReference>
<dbReference type="Gene3D" id="3.40.50.300">
    <property type="entry name" value="P-loop containing nucleotide triphosphate hydrolases"/>
    <property type="match status" value="1"/>
</dbReference>
<dbReference type="RefSeq" id="XP_037226318.1">
    <property type="nucleotide sequence ID" value="XM_037358408.1"/>
</dbReference>